<dbReference type="STRING" id="1802424.A2480_04635"/>
<evidence type="ECO:0000313" key="2">
    <source>
        <dbReference type="EMBL" id="OGM00693.1"/>
    </source>
</evidence>
<evidence type="ECO:0000313" key="3">
    <source>
        <dbReference type="Proteomes" id="UP000176988"/>
    </source>
</evidence>
<feature type="signal peptide" evidence="1">
    <location>
        <begin position="1"/>
        <end position="30"/>
    </location>
</feature>
<dbReference type="AlphaFoldDB" id="A0A1F7WD19"/>
<reference evidence="2 3" key="1">
    <citation type="journal article" date="2016" name="Nat. Commun.">
        <title>Thousands of microbial genomes shed light on interconnected biogeochemical processes in an aquifer system.</title>
        <authorList>
            <person name="Anantharaman K."/>
            <person name="Brown C.T."/>
            <person name="Hug L.A."/>
            <person name="Sharon I."/>
            <person name="Castelle C.J."/>
            <person name="Probst A.J."/>
            <person name="Thomas B.C."/>
            <person name="Singh A."/>
            <person name="Wilkins M.J."/>
            <person name="Karaoz U."/>
            <person name="Brodie E.L."/>
            <person name="Williams K.H."/>
            <person name="Hubbard S.S."/>
            <person name="Banfield J.F."/>
        </authorList>
    </citation>
    <scope>NUCLEOTIDE SEQUENCE [LARGE SCALE GENOMIC DNA]</scope>
</reference>
<organism evidence="2 3">
    <name type="scientific">Candidatus Uhrbacteria bacterium RIFOXYC2_FULL_47_19</name>
    <dbReference type="NCBI Taxonomy" id="1802424"/>
    <lineage>
        <taxon>Bacteria</taxon>
        <taxon>Candidatus Uhriibacteriota</taxon>
    </lineage>
</organism>
<proteinExistence type="predicted"/>
<sequence length="391" mass="40043">MEKTLKKMLAKLAVISLLVSSFMVVGPVEANSFTSMSDTMTRLKTSTTADHTIGLTLPATYNFDATGSTDVIMIDFPAANFVMGGVWATTDFTFSDGTSRTINAINQGAGITTVVCADGANNVGVAIDTTALDFRVMPCGSSYTPQVAGATIAFTIDGTTTDGTLTNPAAANTYTISLAMTDEGSVNAHTGSISIGVVDNDQVAVSANIDPTITFDIDTSTNIEADTATPYTVSFGTVTTADSRVSGDTDSVNYILLDLATNAASGASITIQNANGTSGMVSTSTPADTIDNSDGAIADGTERYGFCVNTTTWTSGSPLTISADYLGMTCNADGETNDVEDLNTNGKSIVEAAGPIAGGRAVIVANVSVSAVTEAHDDYADTLTFVATATF</sequence>
<dbReference type="Proteomes" id="UP000176988">
    <property type="component" value="Unassembled WGS sequence"/>
</dbReference>
<evidence type="ECO:0000256" key="1">
    <source>
        <dbReference type="SAM" id="SignalP"/>
    </source>
</evidence>
<keyword evidence="1" id="KW-0732">Signal</keyword>
<gene>
    <name evidence="2" type="ORF">A2480_04635</name>
</gene>
<feature type="chain" id="PRO_5009533349" evidence="1">
    <location>
        <begin position="31"/>
        <end position="391"/>
    </location>
</feature>
<comment type="caution">
    <text evidence="2">The sequence shown here is derived from an EMBL/GenBank/DDBJ whole genome shotgun (WGS) entry which is preliminary data.</text>
</comment>
<protein>
    <submittedName>
        <fullName evidence="2">Uncharacterized protein</fullName>
    </submittedName>
</protein>
<dbReference type="EMBL" id="MGFG01000026">
    <property type="protein sequence ID" value="OGM00693.1"/>
    <property type="molecule type" value="Genomic_DNA"/>
</dbReference>
<accession>A0A1F7WD19</accession>
<name>A0A1F7WD19_9BACT</name>